<reference evidence="2" key="1">
    <citation type="submission" date="2021-02" db="EMBL/GenBank/DDBJ databases">
        <title>First Annotated Genome of the Yellow-green Alga Tribonema minus.</title>
        <authorList>
            <person name="Mahan K.M."/>
        </authorList>
    </citation>
    <scope>NUCLEOTIDE SEQUENCE</scope>
    <source>
        <strain evidence="2">UTEX B ZZ1240</strain>
    </source>
</reference>
<dbReference type="SUPFAM" id="SSF81383">
    <property type="entry name" value="F-box domain"/>
    <property type="match status" value="1"/>
</dbReference>
<evidence type="ECO:0008006" key="4">
    <source>
        <dbReference type="Google" id="ProtNLM"/>
    </source>
</evidence>
<dbReference type="PANTHER" id="PTHR47463:SF2">
    <property type="entry name" value="F-BOX PROTEIN SKIP16"/>
    <property type="match status" value="1"/>
</dbReference>
<organism evidence="2 3">
    <name type="scientific">Tribonema minus</name>
    <dbReference type="NCBI Taxonomy" id="303371"/>
    <lineage>
        <taxon>Eukaryota</taxon>
        <taxon>Sar</taxon>
        <taxon>Stramenopiles</taxon>
        <taxon>Ochrophyta</taxon>
        <taxon>PX clade</taxon>
        <taxon>Xanthophyceae</taxon>
        <taxon>Tribonematales</taxon>
        <taxon>Tribonemataceae</taxon>
        <taxon>Tribonema</taxon>
    </lineage>
</organism>
<dbReference type="PANTHER" id="PTHR47463">
    <property type="entry name" value="F-BOX PROTEIN SKIP16"/>
    <property type="match status" value="1"/>
</dbReference>
<feature type="region of interest" description="Disordered" evidence="1">
    <location>
        <begin position="1"/>
        <end position="21"/>
    </location>
</feature>
<evidence type="ECO:0000313" key="2">
    <source>
        <dbReference type="EMBL" id="KAG5188235.1"/>
    </source>
</evidence>
<proteinExistence type="predicted"/>
<name>A0A835Z737_9STRA</name>
<evidence type="ECO:0000313" key="3">
    <source>
        <dbReference type="Proteomes" id="UP000664859"/>
    </source>
</evidence>
<comment type="caution">
    <text evidence="2">The sequence shown here is derived from an EMBL/GenBank/DDBJ whole genome shotgun (WGS) entry which is preliminary data.</text>
</comment>
<sequence length="158" mass="18275">MNFNSLCGTRKKKEKGEGRQQQMEATAMTMGALAKLSNLELQHMFRFMEPESLLQVMCASNGLKNAVGKEDVWEVLCERSWGFTEPVGPDKATRTSSLPAAWALWARTFAGYDKAVVRRVFLWWRGMERWLETNAPEVNRAYVYIYETRIKRSLSSRR</sequence>
<gene>
    <name evidence="2" type="ORF">JKP88DRAFT_28428</name>
</gene>
<evidence type="ECO:0000256" key="1">
    <source>
        <dbReference type="SAM" id="MobiDB-lite"/>
    </source>
</evidence>
<protein>
    <recommendedName>
        <fullName evidence="4">F-box domain-containing protein</fullName>
    </recommendedName>
</protein>
<keyword evidence="3" id="KW-1185">Reference proteome</keyword>
<dbReference type="EMBL" id="JAFCMP010000074">
    <property type="protein sequence ID" value="KAG5188235.1"/>
    <property type="molecule type" value="Genomic_DNA"/>
</dbReference>
<dbReference type="Proteomes" id="UP000664859">
    <property type="component" value="Unassembled WGS sequence"/>
</dbReference>
<dbReference type="OrthoDB" id="2305498at2759"/>
<dbReference type="AlphaFoldDB" id="A0A835Z737"/>
<accession>A0A835Z737</accession>
<dbReference type="InterPro" id="IPR036047">
    <property type="entry name" value="F-box-like_dom_sf"/>
</dbReference>